<proteinExistence type="inferred from homology"/>
<keyword evidence="2" id="KW-0090">Biological rhythms</keyword>
<comment type="similarity">
    <text evidence="3">Belongs to the TO family.</text>
</comment>
<gene>
    <name evidence="5" type="ORF">ABEB36_011792</name>
</gene>
<dbReference type="FunFam" id="3.15.10.30:FF:000001">
    <property type="entry name" value="Takeout-like protein 1"/>
    <property type="match status" value="1"/>
</dbReference>
<evidence type="ECO:0000313" key="6">
    <source>
        <dbReference type="Proteomes" id="UP001566132"/>
    </source>
</evidence>
<dbReference type="Proteomes" id="UP001566132">
    <property type="component" value="Unassembled WGS sequence"/>
</dbReference>
<dbReference type="Gene3D" id="3.15.10.30">
    <property type="entry name" value="Haemolymph juvenile hormone binding protein"/>
    <property type="match status" value="1"/>
</dbReference>
<organism evidence="5 6">
    <name type="scientific">Hypothenemus hampei</name>
    <name type="common">Coffee berry borer</name>
    <dbReference type="NCBI Taxonomy" id="57062"/>
    <lineage>
        <taxon>Eukaryota</taxon>
        <taxon>Metazoa</taxon>
        <taxon>Ecdysozoa</taxon>
        <taxon>Arthropoda</taxon>
        <taxon>Hexapoda</taxon>
        <taxon>Insecta</taxon>
        <taxon>Pterygota</taxon>
        <taxon>Neoptera</taxon>
        <taxon>Endopterygota</taxon>
        <taxon>Coleoptera</taxon>
        <taxon>Polyphaga</taxon>
        <taxon>Cucujiformia</taxon>
        <taxon>Curculionidae</taxon>
        <taxon>Scolytinae</taxon>
        <taxon>Hypothenemus</taxon>
    </lineage>
</organism>
<comment type="caution">
    <text evidence="5">The sequence shown here is derived from an EMBL/GenBank/DDBJ whole genome shotgun (WGS) entry which is preliminary data.</text>
</comment>
<dbReference type="PANTHER" id="PTHR11008">
    <property type="entry name" value="PROTEIN TAKEOUT-LIKE PROTEIN"/>
    <property type="match status" value="1"/>
</dbReference>
<sequence>MTTSRHQLTAILLTVVSTVIDGYVVQDAPLLIKRPDWLKTCRKDDPNINDCINDMFFQMFPYLAKGIPEINVEHFEPLFLDNVSLSKGNGPIVLTGKFYNLTIAGPSNSTPKDTEFIRNEQKGHWNFNMDIPLLDIKTKYNLKGQILVLPLLGHGDCELKLYGIRTNIRTNITFVPVEGREILHINSMKVKFKVGGLKVKFDNLFNGNRILGHTVNTFINQNGLEIVSELEQNIADSLAEIFTKLMNNVFGKIPLDLWYLTQTDNEYKTFLDQNKEKL</sequence>
<accession>A0ABD1E923</accession>
<keyword evidence="1 4" id="KW-0732">Signal</keyword>
<evidence type="ECO:0000313" key="5">
    <source>
        <dbReference type="EMBL" id="KAL1491152.1"/>
    </source>
</evidence>
<dbReference type="GO" id="GO:0007623">
    <property type="term" value="P:circadian rhythm"/>
    <property type="evidence" value="ECO:0007669"/>
    <property type="project" value="UniProtKB-ARBA"/>
</dbReference>
<evidence type="ECO:0000256" key="2">
    <source>
        <dbReference type="ARBA" id="ARBA00023108"/>
    </source>
</evidence>
<dbReference type="Pfam" id="PF06585">
    <property type="entry name" value="JHBP"/>
    <property type="match status" value="1"/>
</dbReference>
<feature type="chain" id="PRO_5044790734" evidence="4">
    <location>
        <begin position="23"/>
        <end position="278"/>
    </location>
</feature>
<protein>
    <submittedName>
        <fullName evidence="5">Uncharacterized protein</fullName>
    </submittedName>
</protein>
<evidence type="ECO:0000256" key="4">
    <source>
        <dbReference type="SAM" id="SignalP"/>
    </source>
</evidence>
<dbReference type="SMART" id="SM00700">
    <property type="entry name" value="JHBP"/>
    <property type="match status" value="1"/>
</dbReference>
<feature type="signal peptide" evidence="4">
    <location>
        <begin position="1"/>
        <end position="22"/>
    </location>
</feature>
<dbReference type="InterPro" id="IPR010562">
    <property type="entry name" value="Haemolymph_juvenile_hormone-bd"/>
</dbReference>
<dbReference type="EMBL" id="JBDJPC010000009">
    <property type="protein sequence ID" value="KAL1491152.1"/>
    <property type="molecule type" value="Genomic_DNA"/>
</dbReference>
<dbReference type="AlphaFoldDB" id="A0ABD1E923"/>
<evidence type="ECO:0000256" key="1">
    <source>
        <dbReference type="ARBA" id="ARBA00022729"/>
    </source>
</evidence>
<dbReference type="PANTHER" id="PTHR11008:SF33">
    <property type="entry name" value="PROTEIN TAKEOUT"/>
    <property type="match status" value="1"/>
</dbReference>
<name>A0ABD1E923_HYPHA</name>
<evidence type="ECO:0000256" key="3">
    <source>
        <dbReference type="ARBA" id="ARBA00060902"/>
    </source>
</evidence>
<reference evidence="5 6" key="1">
    <citation type="submission" date="2024-05" db="EMBL/GenBank/DDBJ databases">
        <title>Genetic variation in Jamaican populations of the coffee berry borer (Hypothenemus hampei).</title>
        <authorList>
            <person name="Errbii M."/>
            <person name="Myrie A."/>
        </authorList>
    </citation>
    <scope>NUCLEOTIDE SEQUENCE [LARGE SCALE GENOMIC DNA]</scope>
    <source>
        <strain evidence="5">JA-Hopewell-2020-01-JO</strain>
        <tissue evidence="5">Whole body</tissue>
    </source>
</reference>
<keyword evidence="6" id="KW-1185">Reference proteome</keyword>
<dbReference type="InterPro" id="IPR038606">
    <property type="entry name" value="To_sf"/>
</dbReference>